<organism evidence="1 2">
    <name type="scientific">Funneliformis caledonium</name>
    <dbReference type="NCBI Taxonomy" id="1117310"/>
    <lineage>
        <taxon>Eukaryota</taxon>
        <taxon>Fungi</taxon>
        <taxon>Fungi incertae sedis</taxon>
        <taxon>Mucoromycota</taxon>
        <taxon>Glomeromycotina</taxon>
        <taxon>Glomeromycetes</taxon>
        <taxon>Glomerales</taxon>
        <taxon>Glomeraceae</taxon>
        <taxon>Funneliformis</taxon>
    </lineage>
</organism>
<evidence type="ECO:0000313" key="1">
    <source>
        <dbReference type="EMBL" id="CAG8483784.1"/>
    </source>
</evidence>
<gene>
    <name evidence="1" type="ORF">FCALED_LOCUS2850</name>
</gene>
<reference evidence="1" key="1">
    <citation type="submission" date="2021-06" db="EMBL/GenBank/DDBJ databases">
        <authorList>
            <person name="Kallberg Y."/>
            <person name="Tangrot J."/>
            <person name="Rosling A."/>
        </authorList>
    </citation>
    <scope>NUCLEOTIDE SEQUENCE</scope>
    <source>
        <strain evidence="1">UK204</strain>
    </source>
</reference>
<comment type="caution">
    <text evidence="1">The sequence shown here is derived from an EMBL/GenBank/DDBJ whole genome shotgun (WGS) entry which is preliminary data.</text>
</comment>
<dbReference type="Proteomes" id="UP000789570">
    <property type="component" value="Unassembled WGS sequence"/>
</dbReference>
<sequence>MVFLWYGSAFSGVRTVPSLTDQSNNAHERAAPYLLTAIYYDKDTSEQSNECK</sequence>
<keyword evidence="2" id="KW-1185">Reference proteome</keyword>
<protein>
    <submittedName>
        <fullName evidence="1">8027_t:CDS:1</fullName>
    </submittedName>
</protein>
<dbReference type="AlphaFoldDB" id="A0A9N8ZED8"/>
<accession>A0A9N8ZED8</accession>
<dbReference type="EMBL" id="CAJVPQ010000464">
    <property type="protein sequence ID" value="CAG8483784.1"/>
    <property type="molecule type" value="Genomic_DNA"/>
</dbReference>
<name>A0A9N8ZED8_9GLOM</name>
<proteinExistence type="predicted"/>
<evidence type="ECO:0000313" key="2">
    <source>
        <dbReference type="Proteomes" id="UP000789570"/>
    </source>
</evidence>